<dbReference type="InterPro" id="IPR036457">
    <property type="entry name" value="PPM-type-like_dom_sf"/>
</dbReference>
<dbReference type="RefSeq" id="WP_192761472.1">
    <property type="nucleotide sequence ID" value="NZ_JADBDZ010000001.1"/>
</dbReference>
<sequence length="515" mass="53900">MALGHPADHDDLSTIPTAGRDTGGAARRAGRKEPLTGPCTGPRSVPDGEVDRIAAVRRYDVLDTPPGGSFDRVAAMAARSLDAPMASVAIVEADRIRFTAAHGLDGVTEVGRGPGLCASAIGQDELLLIPDTLEDPVARDNPLVTGPTRVRFYAAAPITTADGHRLGTVNVMDTRPRLITLDDTETLYDLAAMIMDQMELRLSSLHRVGRERELRAQAERDKADLEEFAGTLQRTLLPPVLPRIPGLELASHYQTASARQVGGDFYDVFALDSGRWAFFLGDVCGKGPAAAAVTSLVRYTLRAAALADPDPVAVLEHLNTAMLLDPEHGGRFCTAVFGTITPISGGFTVRVGTGGHPTVMRTRSTGGTPARRGRTEGVVRGAEPLRIGGGMLVGALEEATFAATDLRLGPGDGLLLYTDGLVEGTTPDGEMPGEQGLIRHLAEYPAGVDGPDGAGGPRSSAPEIVRVTAALLDTFTGNHDDVAILAMTASPDPANVSGFGGPGPRPSRAEEEGEP</sequence>
<dbReference type="Pfam" id="PF07228">
    <property type="entry name" value="SpoIIE"/>
    <property type="match status" value="1"/>
</dbReference>
<feature type="compositionally biased region" description="Basic and acidic residues" evidence="2">
    <location>
        <begin position="1"/>
        <end position="12"/>
    </location>
</feature>
<dbReference type="Proteomes" id="UP000627838">
    <property type="component" value="Unassembled WGS sequence"/>
</dbReference>
<comment type="caution">
    <text evidence="5">The sequence shown here is derived from an EMBL/GenBank/DDBJ whole genome shotgun (WGS) entry which is preliminary data.</text>
</comment>
<evidence type="ECO:0000313" key="6">
    <source>
        <dbReference type="Proteomes" id="UP000627838"/>
    </source>
</evidence>
<dbReference type="Gene3D" id="3.60.40.10">
    <property type="entry name" value="PPM-type phosphatase domain"/>
    <property type="match status" value="1"/>
</dbReference>
<evidence type="ECO:0000259" key="3">
    <source>
        <dbReference type="SMART" id="SM00065"/>
    </source>
</evidence>
<protein>
    <submittedName>
        <fullName evidence="5">Sigma-B regulation protein RsbU (Phosphoserine phosphatase)</fullName>
        <ecNumber evidence="5">3.1.3.3</ecNumber>
    </submittedName>
</protein>
<dbReference type="GO" id="GO:0016787">
    <property type="term" value="F:hydrolase activity"/>
    <property type="evidence" value="ECO:0007669"/>
    <property type="project" value="UniProtKB-KW"/>
</dbReference>
<dbReference type="Gene3D" id="3.30.450.40">
    <property type="match status" value="1"/>
</dbReference>
<dbReference type="PANTHER" id="PTHR43156:SF2">
    <property type="entry name" value="STAGE II SPORULATION PROTEIN E"/>
    <property type="match status" value="1"/>
</dbReference>
<dbReference type="SUPFAM" id="SSF81606">
    <property type="entry name" value="PP2C-like"/>
    <property type="match status" value="1"/>
</dbReference>
<dbReference type="SMART" id="SM00065">
    <property type="entry name" value="GAF"/>
    <property type="match status" value="1"/>
</dbReference>
<evidence type="ECO:0000313" key="5">
    <source>
        <dbReference type="EMBL" id="MBE1535228.1"/>
    </source>
</evidence>
<evidence type="ECO:0000256" key="2">
    <source>
        <dbReference type="SAM" id="MobiDB-lite"/>
    </source>
</evidence>
<dbReference type="InterPro" id="IPR029016">
    <property type="entry name" value="GAF-like_dom_sf"/>
</dbReference>
<dbReference type="EC" id="3.1.3.3" evidence="5"/>
<dbReference type="EMBL" id="JADBDZ010000001">
    <property type="protein sequence ID" value="MBE1535228.1"/>
    <property type="molecule type" value="Genomic_DNA"/>
</dbReference>
<feature type="domain" description="GAF" evidence="3">
    <location>
        <begin position="65"/>
        <end position="210"/>
    </location>
</feature>
<dbReference type="InterPro" id="IPR001932">
    <property type="entry name" value="PPM-type_phosphatase-like_dom"/>
</dbReference>
<reference evidence="5 6" key="1">
    <citation type="submission" date="2020-10" db="EMBL/GenBank/DDBJ databases">
        <title>Sequencing the genomes of 1000 actinobacteria strains.</title>
        <authorList>
            <person name="Klenk H.-P."/>
        </authorList>
    </citation>
    <scope>NUCLEOTIDE SEQUENCE [LARGE SCALE GENOMIC DNA]</scope>
    <source>
        <strain evidence="5 6">DSM 46744</strain>
    </source>
</reference>
<gene>
    <name evidence="5" type="ORF">H4W34_005061</name>
</gene>
<dbReference type="SUPFAM" id="SSF55781">
    <property type="entry name" value="GAF domain-like"/>
    <property type="match status" value="1"/>
</dbReference>
<dbReference type="InterPro" id="IPR003018">
    <property type="entry name" value="GAF"/>
</dbReference>
<feature type="region of interest" description="Disordered" evidence="2">
    <location>
        <begin position="490"/>
        <end position="515"/>
    </location>
</feature>
<feature type="compositionally biased region" description="Low complexity" evidence="2">
    <location>
        <begin position="17"/>
        <end position="27"/>
    </location>
</feature>
<dbReference type="InterPro" id="IPR052016">
    <property type="entry name" value="Bact_Sigma-Reg"/>
</dbReference>
<feature type="domain" description="PPM-type phosphatase" evidence="4">
    <location>
        <begin position="244"/>
        <end position="489"/>
    </location>
</feature>
<evidence type="ECO:0000259" key="4">
    <source>
        <dbReference type="SMART" id="SM00331"/>
    </source>
</evidence>
<dbReference type="SMART" id="SM00331">
    <property type="entry name" value="PP2C_SIG"/>
    <property type="match status" value="1"/>
</dbReference>
<keyword evidence="1 5" id="KW-0378">Hydrolase</keyword>
<organism evidence="5 6">
    <name type="scientific">Actinomadura algeriensis</name>
    <dbReference type="NCBI Taxonomy" id="1679523"/>
    <lineage>
        <taxon>Bacteria</taxon>
        <taxon>Bacillati</taxon>
        <taxon>Actinomycetota</taxon>
        <taxon>Actinomycetes</taxon>
        <taxon>Streptosporangiales</taxon>
        <taxon>Thermomonosporaceae</taxon>
        <taxon>Actinomadura</taxon>
    </lineage>
</organism>
<accession>A0ABR9JXM2</accession>
<proteinExistence type="predicted"/>
<name>A0ABR9JXM2_9ACTN</name>
<keyword evidence="6" id="KW-1185">Reference proteome</keyword>
<feature type="region of interest" description="Disordered" evidence="2">
    <location>
        <begin position="1"/>
        <end position="47"/>
    </location>
</feature>
<dbReference type="PANTHER" id="PTHR43156">
    <property type="entry name" value="STAGE II SPORULATION PROTEIN E-RELATED"/>
    <property type="match status" value="1"/>
</dbReference>
<evidence type="ECO:0000256" key="1">
    <source>
        <dbReference type="ARBA" id="ARBA00022801"/>
    </source>
</evidence>